<keyword evidence="4" id="KW-0479">Metal-binding</keyword>
<dbReference type="InterPro" id="IPR029044">
    <property type="entry name" value="Nucleotide-diphossugar_trans"/>
</dbReference>
<evidence type="ECO:0000256" key="3">
    <source>
        <dbReference type="ARBA" id="ARBA00022679"/>
    </source>
</evidence>
<keyword evidence="6" id="KW-1185">Reference proteome</keyword>
<dbReference type="InterPro" id="IPR002495">
    <property type="entry name" value="Glyco_trans_8"/>
</dbReference>
<proteinExistence type="inferred from homology"/>
<dbReference type="GO" id="GO:0046872">
    <property type="term" value="F:metal ion binding"/>
    <property type="evidence" value="ECO:0007669"/>
    <property type="project" value="UniProtKB-KW"/>
</dbReference>
<dbReference type="SUPFAM" id="SSF53335">
    <property type="entry name" value="S-adenosyl-L-methionine-dependent methyltransferases"/>
    <property type="match status" value="1"/>
</dbReference>
<dbReference type="SUPFAM" id="SSF53448">
    <property type="entry name" value="Nucleotide-diphospho-sugar transferases"/>
    <property type="match status" value="1"/>
</dbReference>
<keyword evidence="2" id="KW-0328">Glycosyltransferase</keyword>
<organism evidence="5 6">
    <name type="scientific">Candolleomyces eurysporus</name>
    <dbReference type="NCBI Taxonomy" id="2828524"/>
    <lineage>
        <taxon>Eukaryota</taxon>
        <taxon>Fungi</taxon>
        <taxon>Dikarya</taxon>
        <taxon>Basidiomycota</taxon>
        <taxon>Agaricomycotina</taxon>
        <taxon>Agaricomycetes</taxon>
        <taxon>Agaricomycetidae</taxon>
        <taxon>Agaricales</taxon>
        <taxon>Agaricineae</taxon>
        <taxon>Psathyrellaceae</taxon>
        <taxon>Candolleomyces</taxon>
    </lineage>
</organism>
<gene>
    <name evidence="5" type="ORF">H1R20_g4257</name>
</gene>
<dbReference type="AlphaFoldDB" id="A0A9W8MK26"/>
<dbReference type="OrthoDB" id="2014201at2759"/>
<keyword evidence="3" id="KW-0808">Transferase</keyword>
<dbReference type="Pfam" id="PF13578">
    <property type="entry name" value="Methyltransf_24"/>
    <property type="match status" value="1"/>
</dbReference>
<name>A0A9W8MK26_9AGAR</name>
<feature type="non-terminal residue" evidence="5">
    <location>
        <position position="594"/>
    </location>
</feature>
<evidence type="ECO:0000256" key="4">
    <source>
        <dbReference type="ARBA" id="ARBA00022723"/>
    </source>
</evidence>
<evidence type="ECO:0000313" key="6">
    <source>
        <dbReference type="Proteomes" id="UP001140091"/>
    </source>
</evidence>
<comment type="similarity">
    <text evidence="1">Belongs to the glycosyltransferase 8 family.</text>
</comment>
<evidence type="ECO:0008006" key="7">
    <source>
        <dbReference type="Google" id="ProtNLM"/>
    </source>
</evidence>
<dbReference type="InterPro" id="IPR029063">
    <property type="entry name" value="SAM-dependent_MTases_sf"/>
</dbReference>
<comment type="caution">
    <text evidence="5">The sequence shown here is derived from an EMBL/GenBank/DDBJ whole genome shotgun (WGS) entry which is preliminary data.</text>
</comment>
<sequence length="594" mass="66339">MSIPTAEQYDFTPTQDWFSHNIPHWKSLFPHIRTESYHVKSNGARILEIGSWEGRSAVFLANELCKARAPTPAPAALSSTSVSLTPSHVHSEVVCIDHFDMFKSEAGKERYKRINHNLSLTNKNFRIIPEFSVTGLMRLLNEAVVAEDQDPVVEQGFDWTYIDGSHRSDDTLLDGELAWRLTRKGGLMIFDDYLWNVEPETSIEHPKRGIDGFLALHRGEYERLSGKEGLGGDKDEGKEYQVVLRKTVDMRIGYLLPSNYDTVSNSSKSNRSDILTSSAFGYGMNIGVACDSAYAMPTSVLLSTLIEHTPGRKISIYLLDCGLSELDKIRIQRSIPTSSSNTTLNFLSLPSDSLTTRLGSPVWAKVDLVKVAPVERILYLDGDILVRGDVWSLWDIDLEGNPIGAALDVGNPMGHAGYTTTPECCSGKYFNAGVLLMDLTKHRAEFDELVAQCHAKKDSKYADQDALNAHFAGKWKELNLQWNAQGLGTYANYEAPGRHWIDRQSMSNPSIVHFTGPVHPSLVEVLNPYVQPYTSKPWGYAGSPGHPYAKEWVAAVGKTSWLEFFEGDWKDLCEEAKKRVAEEALEKFQVELGV</sequence>
<dbReference type="GO" id="GO:0016757">
    <property type="term" value="F:glycosyltransferase activity"/>
    <property type="evidence" value="ECO:0007669"/>
    <property type="project" value="UniProtKB-KW"/>
</dbReference>
<dbReference type="PANTHER" id="PTHR13778">
    <property type="entry name" value="GLYCOSYLTRANSFERASE 8 DOMAIN-CONTAINING PROTEIN"/>
    <property type="match status" value="1"/>
</dbReference>
<dbReference type="EMBL" id="JANBPK010000758">
    <property type="protein sequence ID" value="KAJ2932827.1"/>
    <property type="molecule type" value="Genomic_DNA"/>
</dbReference>
<dbReference type="Proteomes" id="UP001140091">
    <property type="component" value="Unassembled WGS sequence"/>
</dbReference>
<dbReference type="CDD" id="cd04194">
    <property type="entry name" value="GT8_A4GalT_like"/>
    <property type="match status" value="1"/>
</dbReference>
<reference evidence="5" key="1">
    <citation type="submission" date="2022-06" db="EMBL/GenBank/DDBJ databases">
        <title>Genome Sequence of Candolleomyces eurysporus.</title>
        <authorList>
            <person name="Buettner E."/>
        </authorList>
    </citation>
    <scope>NUCLEOTIDE SEQUENCE</scope>
    <source>
        <strain evidence="5">VTCC 930004</strain>
    </source>
</reference>
<evidence type="ECO:0000313" key="5">
    <source>
        <dbReference type="EMBL" id="KAJ2932827.1"/>
    </source>
</evidence>
<evidence type="ECO:0000256" key="2">
    <source>
        <dbReference type="ARBA" id="ARBA00022676"/>
    </source>
</evidence>
<protein>
    <recommendedName>
        <fullName evidence="7">Glycosyltransferase family 8 protein</fullName>
    </recommendedName>
</protein>
<dbReference type="InterPro" id="IPR050748">
    <property type="entry name" value="Glycosyltrans_8_dom-fam"/>
</dbReference>
<dbReference type="Pfam" id="PF01501">
    <property type="entry name" value="Glyco_transf_8"/>
    <property type="match status" value="1"/>
</dbReference>
<dbReference type="PANTHER" id="PTHR13778:SF47">
    <property type="entry name" value="LIPOPOLYSACCHARIDE 1,3-GALACTOSYLTRANSFERASE"/>
    <property type="match status" value="1"/>
</dbReference>
<accession>A0A9W8MK26</accession>
<dbReference type="Gene3D" id="3.90.550.10">
    <property type="entry name" value="Spore Coat Polysaccharide Biosynthesis Protein SpsA, Chain A"/>
    <property type="match status" value="1"/>
</dbReference>
<evidence type="ECO:0000256" key="1">
    <source>
        <dbReference type="ARBA" id="ARBA00006351"/>
    </source>
</evidence>
<dbReference type="Gene3D" id="3.40.50.150">
    <property type="entry name" value="Vaccinia Virus protein VP39"/>
    <property type="match status" value="1"/>
</dbReference>